<dbReference type="InterPro" id="IPR035906">
    <property type="entry name" value="MetI-like_sf"/>
</dbReference>
<keyword evidence="3" id="KW-1003">Cell membrane</keyword>
<keyword evidence="7 8" id="KW-0472">Membrane</keyword>
<protein>
    <submittedName>
        <fullName evidence="10">Microcin C transport system permease protein</fullName>
    </submittedName>
</protein>
<feature type="transmembrane region" description="Helical" evidence="8">
    <location>
        <begin position="203"/>
        <end position="222"/>
    </location>
</feature>
<dbReference type="NCBIfam" id="NF011596">
    <property type="entry name" value="PRK15021.1"/>
    <property type="match status" value="1"/>
</dbReference>
<accession>A0A1H9ZV28</accession>
<evidence type="ECO:0000313" key="10">
    <source>
        <dbReference type="EMBL" id="SES85161.1"/>
    </source>
</evidence>
<dbReference type="GO" id="GO:0055085">
    <property type="term" value="P:transmembrane transport"/>
    <property type="evidence" value="ECO:0007669"/>
    <property type="project" value="InterPro"/>
</dbReference>
<dbReference type="Proteomes" id="UP000242642">
    <property type="component" value="Unassembled WGS sequence"/>
</dbReference>
<dbReference type="Pfam" id="PF00528">
    <property type="entry name" value="BPD_transp_1"/>
    <property type="match status" value="1"/>
</dbReference>
<name>A0A1H9ZV28_9GAMM</name>
<dbReference type="AlphaFoldDB" id="A0A1H9ZV28"/>
<feature type="domain" description="ABC transmembrane type-1" evidence="9">
    <location>
        <begin position="140"/>
        <end position="332"/>
    </location>
</feature>
<dbReference type="SUPFAM" id="SSF161098">
    <property type="entry name" value="MetI-like"/>
    <property type="match status" value="1"/>
</dbReference>
<feature type="transmembrane region" description="Helical" evidence="8">
    <location>
        <begin position="21"/>
        <end position="42"/>
    </location>
</feature>
<keyword evidence="2 8" id="KW-0813">Transport</keyword>
<dbReference type="PANTHER" id="PTHR30325:SF0">
    <property type="entry name" value="INNER MEMBRANE ABC TRANSPORTER PERMEASE PROTEIN YEJE"/>
    <property type="match status" value="1"/>
</dbReference>
<evidence type="ECO:0000256" key="1">
    <source>
        <dbReference type="ARBA" id="ARBA00004429"/>
    </source>
</evidence>
<dbReference type="PROSITE" id="PS50928">
    <property type="entry name" value="ABC_TM1"/>
    <property type="match status" value="1"/>
</dbReference>
<feature type="transmembrane region" description="Helical" evidence="8">
    <location>
        <begin position="257"/>
        <end position="286"/>
    </location>
</feature>
<dbReference type="STRING" id="1123402.SAMN02583745_00696"/>
<dbReference type="InterPro" id="IPR025966">
    <property type="entry name" value="OppC_N"/>
</dbReference>
<feature type="transmembrane region" description="Helical" evidence="8">
    <location>
        <begin position="179"/>
        <end position="197"/>
    </location>
</feature>
<dbReference type="FunFam" id="1.10.3720.10:FF:000005">
    <property type="entry name" value="Microcin C ABC transporter permease"/>
    <property type="match status" value="1"/>
</dbReference>
<reference evidence="11" key="1">
    <citation type="submission" date="2016-10" db="EMBL/GenBank/DDBJ databases">
        <authorList>
            <person name="Varghese N."/>
            <person name="Submissions S."/>
        </authorList>
    </citation>
    <scope>NUCLEOTIDE SEQUENCE [LARGE SCALE GENOMIC DNA]</scope>
    <source>
        <strain evidence="11">DSM 18579</strain>
    </source>
</reference>
<evidence type="ECO:0000256" key="8">
    <source>
        <dbReference type="RuleBase" id="RU363032"/>
    </source>
</evidence>
<dbReference type="GO" id="GO:0042884">
    <property type="term" value="P:microcin transport"/>
    <property type="evidence" value="ECO:0007669"/>
    <property type="project" value="TreeGrafter"/>
</dbReference>
<evidence type="ECO:0000256" key="4">
    <source>
        <dbReference type="ARBA" id="ARBA00022519"/>
    </source>
</evidence>
<dbReference type="CDD" id="cd06261">
    <property type="entry name" value="TM_PBP2"/>
    <property type="match status" value="1"/>
</dbReference>
<organism evidence="10 11">
    <name type="scientific">Thorsellia anophelis DSM 18579</name>
    <dbReference type="NCBI Taxonomy" id="1123402"/>
    <lineage>
        <taxon>Bacteria</taxon>
        <taxon>Pseudomonadati</taxon>
        <taxon>Pseudomonadota</taxon>
        <taxon>Gammaproteobacteria</taxon>
        <taxon>Enterobacterales</taxon>
        <taxon>Thorselliaceae</taxon>
        <taxon>Thorsellia</taxon>
    </lineage>
</organism>
<sequence>MLHLNPINQLRLHKFKQNKRGVFAFYIFFLIMILAIFAELIANDKPIFVKFDGKWYFPIVNMPSEKIFTNQFDSPTNFHDPYITNIIENNGFIIWTPIKFSYNTINYASQFPFPAPPNKQNWLGTDQEGRDVIAILLYGFRISLIFGVALTLLSSSIGIIVGALQGYYGGWVDLSGQRFIEVWSSIPTLFLIILLASVVEPNFWWLLSITVLFGWMELVGLVRAEFLRMRNFDFVRSAKALGVSNFIIMKRHIMPNALVSTLTFMPFILTGSITTLTSLDFLGFGLPASYPSLGELLLQGKNNLQSPWLGLTSFIFLSIVLTTLVFIGEAIRDAFNVDL</sequence>
<evidence type="ECO:0000259" key="9">
    <source>
        <dbReference type="PROSITE" id="PS50928"/>
    </source>
</evidence>
<dbReference type="EMBL" id="FOHV01000004">
    <property type="protein sequence ID" value="SES85161.1"/>
    <property type="molecule type" value="Genomic_DNA"/>
</dbReference>
<dbReference type="PANTHER" id="PTHR30325">
    <property type="entry name" value="MEMBRANE COMPONENT OF ABC TRANSPORTER"/>
    <property type="match status" value="1"/>
</dbReference>
<evidence type="ECO:0000256" key="3">
    <source>
        <dbReference type="ARBA" id="ARBA00022475"/>
    </source>
</evidence>
<evidence type="ECO:0000256" key="7">
    <source>
        <dbReference type="ARBA" id="ARBA00023136"/>
    </source>
</evidence>
<keyword evidence="5 8" id="KW-0812">Transmembrane</keyword>
<keyword evidence="11" id="KW-1185">Reference proteome</keyword>
<evidence type="ECO:0000256" key="5">
    <source>
        <dbReference type="ARBA" id="ARBA00022692"/>
    </source>
</evidence>
<proteinExistence type="inferred from homology"/>
<evidence type="ECO:0000256" key="2">
    <source>
        <dbReference type="ARBA" id="ARBA00022448"/>
    </source>
</evidence>
<gene>
    <name evidence="10" type="ORF">SAMN02583745_00696</name>
</gene>
<dbReference type="InterPro" id="IPR000515">
    <property type="entry name" value="MetI-like"/>
</dbReference>
<dbReference type="Gene3D" id="1.10.3720.10">
    <property type="entry name" value="MetI-like"/>
    <property type="match status" value="1"/>
</dbReference>
<keyword evidence="4" id="KW-0997">Cell inner membrane</keyword>
<evidence type="ECO:0000313" key="11">
    <source>
        <dbReference type="Proteomes" id="UP000242642"/>
    </source>
</evidence>
<comment type="similarity">
    <text evidence="8">Belongs to the binding-protein-dependent transport system permease family.</text>
</comment>
<keyword evidence="6 8" id="KW-1133">Transmembrane helix</keyword>
<dbReference type="Pfam" id="PF12911">
    <property type="entry name" value="OppC_N"/>
    <property type="match status" value="1"/>
</dbReference>
<feature type="transmembrane region" description="Helical" evidence="8">
    <location>
        <begin position="144"/>
        <end position="167"/>
    </location>
</feature>
<evidence type="ECO:0000256" key="6">
    <source>
        <dbReference type="ARBA" id="ARBA00022989"/>
    </source>
</evidence>
<comment type="subcellular location">
    <subcellularLocation>
        <location evidence="1">Cell inner membrane</location>
        <topology evidence="1">Multi-pass membrane protein</topology>
    </subcellularLocation>
    <subcellularLocation>
        <location evidence="8">Cell membrane</location>
        <topology evidence="8">Multi-pass membrane protein</topology>
    </subcellularLocation>
</comment>
<dbReference type="RefSeq" id="WP_093317986.1">
    <property type="nucleotide sequence ID" value="NZ_FOHV01000004.1"/>
</dbReference>
<dbReference type="OrthoDB" id="9805884at2"/>
<feature type="transmembrane region" description="Helical" evidence="8">
    <location>
        <begin position="306"/>
        <end position="327"/>
    </location>
</feature>
<dbReference type="GO" id="GO:0005886">
    <property type="term" value="C:plasma membrane"/>
    <property type="evidence" value="ECO:0007669"/>
    <property type="project" value="UniProtKB-SubCell"/>
</dbReference>